<evidence type="ECO:0000256" key="1">
    <source>
        <dbReference type="ARBA" id="ARBA00006525"/>
    </source>
</evidence>
<dbReference type="Gene3D" id="3.40.50.450">
    <property type="match status" value="1"/>
</dbReference>
<sequence>MNLSRLRLIYLAQSPLVTRSFLQKLTNEDPDCSKIYDCSSKELVDHYQFSNKKAEQLYHYIQQFDSNHPILKKLRQFKIWTIHDQDFPPYLKYIPDPPIILYGLGRSDYLTHSPALAVVGTRRPSKDAKKHMYQLLKTLVDRDWLFVSGMANGIDGYAHRIADYYGGKTIAVIAGGLSHPYPPEHLDLFQRLTDKHLVISEYPPHVRPERYHFPERNRIISGLAFATLVFEAQERSGSLITADQALEQGREVMAVPHSISLEQAKGCHSLIQNGAKLVQNTYDILQEWEESKLNWQQI</sequence>
<dbReference type="InterPro" id="IPR057666">
    <property type="entry name" value="DrpA_SLOG"/>
</dbReference>
<dbReference type="Pfam" id="PF02481">
    <property type="entry name" value="DNA_processg_A"/>
    <property type="match status" value="1"/>
</dbReference>
<dbReference type="NCBIfam" id="TIGR00732">
    <property type="entry name" value="dprA"/>
    <property type="match status" value="1"/>
</dbReference>
<proteinExistence type="inferred from homology"/>
<reference evidence="4" key="1">
    <citation type="journal article" date="2019" name="Int. J. Syst. Evol. Microbiol.">
        <title>The Global Catalogue of Microorganisms (GCM) 10K type strain sequencing project: providing services to taxonomists for standard genome sequencing and annotation.</title>
        <authorList>
            <consortium name="The Broad Institute Genomics Platform"/>
            <consortium name="The Broad Institute Genome Sequencing Center for Infectious Disease"/>
            <person name="Wu L."/>
            <person name="Ma J."/>
        </authorList>
    </citation>
    <scope>NUCLEOTIDE SEQUENCE [LARGE SCALE GENOMIC DNA]</scope>
    <source>
        <strain evidence="4">JCM 17250</strain>
    </source>
</reference>
<organism evidence="3 4">
    <name type="scientific">Amphibacillus indicireducens</name>
    <dbReference type="NCBI Taxonomy" id="1076330"/>
    <lineage>
        <taxon>Bacteria</taxon>
        <taxon>Bacillati</taxon>
        <taxon>Bacillota</taxon>
        <taxon>Bacilli</taxon>
        <taxon>Bacillales</taxon>
        <taxon>Bacillaceae</taxon>
        <taxon>Amphibacillus</taxon>
    </lineage>
</organism>
<dbReference type="PANTHER" id="PTHR43022">
    <property type="entry name" value="PROTEIN SMF"/>
    <property type="match status" value="1"/>
</dbReference>
<accession>A0ABP7VB96</accession>
<feature type="domain" description="Smf/DprA SLOG" evidence="2">
    <location>
        <begin position="78"/>
        <end position="288"/>
    </location>
</feature>
<name>A0ABP7VB96_9BACI</name>
<dbReference type="SUPFAM" id="SSF102405">
    <property type="entry name" value="MCP/YpsA-like"/>
    <property type="match status" value="1"/>
</dbReference>
<evidence type="ECO:0000259" key="2">
    <source>
        <dbReference type="Pfam" id="PF02481"/>
    </source>
</evidence>
<dbReference type="RefSeq" id="WP_425549051.1">
    <property type="nucleotide sequence ID" value="NZ_BAABDL010000041.1"/>
</dbReference>
<comment type="similarity">
    <text evidence="1">Belongs to the DprA/Smf family.</text>
</comment>
<comment type="caution">
    <text evidence="3">The sequence shown here is derived from an EMBL/GenBank/DDBJ whole genome shotgun (WGS) entry which is preliminary data.</text>
</comment>
<dbReference type="EMBL" id="BAABDL010000041">
    <property type="protein sequence ID" value="GAA4063493.1"/>
    <property type="molecule type" value="Genomic_DNA"/>
</dbReference>
<keyword evidence="4" id="KW-1185">Reference proteome</keyword>
<dbReference type="InterPro" id="IPR003488">
    <property type="entry name" value="DprA"/>
</dbReference>
<gene>
    <name evidence="3" type="primary">dprA</name>
    <name evidence="3" type="ORF">GCM10022410_07840</name>
</gene>
<dbReference type="PANTHER" id="PTHR43022:SF1">
    <property type="entry name" value="PROTEIN SMF"/>
    <property type="match status" value="1"/>
</dbReference>
<evidence type="ECO:0000313" key="3">
    <source>
        <dbReference type="EMBL" id="GAA4063493.1"/>
    </source>
</evidence>
<dbReference type="Proteomes" id="UP001501734">
    <property type="component" value="Unassembled WGS sequence"/>
</dbReference>
<evidence type="ECO:0000313" key="4">
    <source>
        <dbReference type="Proteomes" id="UP001501734"/>
    </source>
</evidence>
<protein>
    <submittedName>
        <fullName evidence="3">DNA-processing protein DprA</fullName>
    </submittedName>
</protein>